<proteinExistence type="predicted"/>
<comment type="caution">
    <text evidence="1">The sequence shown here is derived from an EMBL/GenBank/DDBJ whole genome shotgun (WGS) entry which is preliminary data.</text>
</comment>
<evidence type="ECO:0000313" key="3">
    <source>
        <dbReference type="Proteomes" id="UP001642409"/>
    </source>
</evidence>
<name>A0AA86P725_9EUKA</name>
<reference evidence="1" key="1">
    <citation type="submission" date="2023-06" db="EMBL/GenBank/DDBJ databases">
        <authorList>
            <person name="Kurt Z."/>
        </authorList>
    </citation>
    <scope>NUCLEOTIDE SEQUENCE</scope>
</reference>
<dbReference type="EMBL" id="CATOUU010000499">
    <property type="protein sequence ID" value="CAI9931941.1"/>
    <property type="molecule type" value="Genomic_DNA"/>
</dbReference>
<evidence type="ECO:0000313" key="1">
    <source>
        <dbReference type="EMBL" id="CAI9931941.1"/>
    </source>
</evidence>
<keyword evidence="3" id="KW-1185">Reference proteome</keyword>
<accession>A0AA86P725</accession>
<evidence type="ECO:0000313" key="2">
    <source>
        <dbReference type="EMBL" id="CAL6026704.1"/>
    </source>
</evidence>
<protein>
    <submittedName>
        <fullName evidence="2">Hypothetical_protein</fullName>
    </submittedName>
</protein>
<reference evidence="2 3" key="2">
    <citation type="submission" date="2024-07" db="EMBL/GenBank/DDBJ databases">
        <authorList>
            <person name="Akdeniz Z."/>
        </authorList>
    </citation>
    <scope>NUCLEOTIDE SEQUENCE [LARGE SCALE GENOMIC DNA]</scope>
</reference>
<dbReference type="EMBL" id="CAXDID020000102">
    <property type="protein sequence ID" value="CAL6026704.1"/>
    <property type="molecule type" value="Genomic_DNA"/>
</dbReference>
<gene>
    <name evidence="1" type="ORF">HINF_LOCUS19586</name>
    <name evidence="2" type="ORF">HINF_LOCUS30975</name>
</gene>
<sequence length="186" mass="21352">MLQILLICENLHITLIQHAFNVILQNQVVNNTCPHSINHQQCQQQSNKQTLVNNSQVYIYNNFNSLQQPLLSTIIKLAQLVYSSLFPQIPTDQELEILQVVPPQLRSNIIPILLGVVILTYQILELFTVMLQSEDQPMNAPVLLLVADTFELITVVFQIQSQLYKVPMRPPTQHFAQILLFLTVHF</sequence>
<organism evidence="1">
    <name type="scientific">Hexamita inflata</name>
    <dbReference type="NCBI Taxonomy" id="28002"/>
    <lineage>
        <taxon>Eukaryota</taxon>
        <taxon>Metamonada</taxon>
        <taxon>Diplomonadida</taxon>
        <taxon>Hexamitidae</taxon>
        <taxon>Hexamitinae</taxon>
        <taxon>Hexamita</taxon>
    </lineage>
</organism>
<dbReference type="Proteomes" id="UP001642409">
    <property type="component" value="Unassembled WGS sequence"/>
</dbReference>
<dbReference type="AlphaFoldDB" id="A0AA86P725"/>